<dbReference type="PANTHER" id="PTHR10515">
    <property type="entry name" value="THYMIDINE PHOSPHORYLASE"/>
    <property type="match status" value="1"/>
</dbReference>
<dbReference type="InterPro" id="IPR017459">
    <property type="entry name" value="Glycosyl_Trfase_fam3_N_dom"/>
</dbReference>
<evidence type="ECO:0000256" key="8">
    <source>
        <dbReference type="ARBA" id="ARBA00022676"/>
    </source>
</evidence>
<dbReference type="SMART" id="SM00941">
    <property type="entry name" value="PYNP_C"/>
    <property type="match status" value="1"/>
</dbReference>
<dbReference type="AlphaFoldDB" id="A0A833HMG1"/>
<dbReference type="PROSITE" id="PS00647">
    <property type="entry name" value="THYMID_PHOSPHORYLASE"/>
    <property type="match status" value="1"/>
</dbReference>
<keyword evidence="8 14" id="KW-0328">Glycosyltransferase</keyword>
<comment type="subunit">
    <text evidence="5">Homodimer.</text>
</comment>
<evidence type="ECO:0000256" key="1">
    <source>
        <dbReference type="ARBA" id="ARBA00001066"/>
    </source>
</evidence>
<dbReference type="InterPro" id="IPR000312">
    <property type="entry name" value="Glycosyl_Trfase_fam3"/>
</dbReference>
<evidence type="ECO:0000256" key="7">
    <source>
        <dbReference type="ARBA" id="ARBA00014680"/>
    </source>
</evidence>
<dbReference type="EMBL" id="WBZB01000043">
    <property type="protein sequence ID" value="KAB3527371.1"/>
    <property type="molecule type" value="Genomic_DNA"/>
</dbReference>
<keyword evidence="10" id="KW-0479">Metal-binding</keyword>
<accession>A0A833HMG1</accession>
<dbReference type="GO" id="GO:0006206">
    <property type="term" value="P:pyrimidine nucleobase metabolic process"/>
    <property type="evidence" value="ECO:0007669"/>
    <property type="project" value="InterPro"/>
</dbReference>
<dbReference type="InterPro" id="IPR018090">
    <property type="entry name" value="Pyrmidine_PPas_bac/euk"/>
</dbReference>
<evidence type="ECO:0000256" key="3">
    <source>
        <dbReference type="ARBA" id="ARBA00003877"/>
    </source>
</evidence>
<dbReference type="FunFam" id="1.20.970.10:FF:000002">
    <property type="entry name" value="Pyrimidine-nucleoside phosphorylase"/>
    <property type="match status" value="1"/>
</dbReference>
<comment type="catalytic activity">
    <reaction evidence="12">
        <text>thymidine + phosphate = 2-deoxy-alpha-D-ribose 1-phosphate + thymine</text>
        <dbReference type="Rhea" id="RHEA:16037"/>
        <dbReference type="ChEBI" id="CHEBI:17748"/>
        <dbReference type="ChEBI" id="CHEBI:17821"/>
        <dbReference type="ChEBI" id="CHEBI:43474"/>
        <dbReference type="ChEBI" id="CHEBI:57259"/>
        <dbReference type="EC" id="2.4.2.2"/>
    </reaction>
</comment>
<dbReference type="InterPro" id="IPR013102">
    <property type="entry name" value="PYNP_C"/>
</dbReference>
<dbReference type="SUPFAM" id="SSF52418">
    <property type="entry name" value="Nucleoside phosphorylase/phosphoribosyltransferase catalytic domain"/>
    <property type="match status" value="1"/>
</dbReference>
<dbReference type="PANTHER" id="PTHR10515:SF0">
    <property type="entry name" value="THYMIDINE PHOSPHORYLASE"/>
    <property type="match status" value="1"/>
</dbReference>
<keyword evidence="9 14" id="KW-0808">Transferase</keyword>
<evidence type="ECO:0000256" key="2">
    <source>
        <dbReference type="ARBA" id="ARBA00001958"/>
    </source>
</evidence>
<organism evidence="14 15">
    <name type="scientific">Alkaliphilus serpentinus</name>
    <dbReference type="NCBI Taxonomy" id="1482731"/>
    <lineage>
        <taxon>Bacteria</taxon>
        <taxon>Bacillati</taxon>
        <taxon>Bacillota</taxon>
        <taxon>Clostridia</taxon>
        <taxon>Peptostreptococcales</taxon>
        <taxon>Natronincolaceae</taxon>
        <taxon>Alkaliphilus</taxon>
    </lineage>
</organism>
<sequence>MVMVDLITKKRNGEALSKEEIDFFVKGYTEGTIPDYQASALLMAIYFQKMNPEETAYLTEAMMHSGKVVDLSEIKGIKVDKHSTGGVGDKTTIALGAMVAACGVPVAKMSGRGLGHTGGTIDKLESFEGFSVELSIEDFIHNVNEIKLAVIGQTHDLAPADKKLYALRDVTATIDNMSLIAGSIMSKKLAAGADAILLDVKTGSGAFMKELNDSFELAKEMVAIGSNMKKNTIAVITDMDQPLGCAVGNSLEVKEAIDTLKGNGPKDFTELCYTLGAYMLMLAEKAATYDEAYKKIEETITSGRALETFKNFIEVQGGNSSYVDDIELLPKANYVTTISSEEDGYIHRILAETVGLSALLLGAGRENKESIIDLAVGIKLNKKVGDRVSKGEILAEIHYNDEGRLKEAIAKLKSAYEIHTTPVEKRPLIYGYVKEDEVKKFN</sequence>
<dbReference type="GO" id="GO:0046872">
    <property type="term" value="F:metal ion binding"/>
    <property type="evidence" value="ECO:0007669"/>
    <property type="project" value="UniProtKB-KW"/>
</dbReference>
<dbReference type="GO" id="GO:0009032">
    <property type="term" value="F:thymidine phosphorylase activity"/>
    <property type="evidence" value="ECO:0007669"/>
    <property type="project" value="TreeGrafter"/>
</dbReference>
<evidence type="ECO:0000256" key="6">
    <source>
        <dbReference type="ARBA" id="ARBA00011889"/>
    </source>
</evidence>
<dbReference type="PIRSF" id="PIRSF000478">
    <property type="entry name" value="TP_PyNP"/>
    <property type="match status" value="1"/>
</dbReference>
<comment type="caution">
    <text evidence="14">The sequence shown here is derived from an EMBL/GenBank/DDBJ whole genome shotgun (WGS) entry which is preliminary data.</text>
</comment>
<dbReference type="InterPro" id="IPR036566">
    <property type="entry name" value="PYNP-like_C_sf"/>
</dbReference>
<dbReference type="Gene3D" id="3.90.1170.30">
    <property type="entry name" value="Pyrimidine nucleoside phosphorylase-like, C-terminal domain"/>
    <property type="match status" value="1"/>
</dbReference>
<reference evidence="14 15" key="1">
    <citation type="submission" date="2019-10" db="EMBL/GenBank/DDBJ databases">
        <title>Alkaliphilus serpentinus sp. nov. and Alkaliphilus pronyensis sp. nov., two novel anaerobic alkaliphilic species isolated from the serpentinized-hosted hydrothermal field of the Prony Bay (New Caledonia).</title>
        <authorList>
            <person name="Postec A."/>
        </authorList>
    </citation>
    <scope>NUCLEOTIDE SEQUENCE [LARGE SCALE GENOMIC DNA]</scope>
    <source>
        <strain evidence="14 15">LacT</strain>
    </source>
</reference>
<dbReference type="Gene3D" id="1.20.970.10">
    <property type="entry name" value="Transferase, Pyrimidine Nucleoside Phosphorylase, Chain C"/>
    <property type="match status" value="1"/>
</dbReference>
<dbReference type="NCBIfam" id="NF004490">
    <property type="entry name" value="PRK05820.1"/>
    <property type="match status" value="1"/>
</dbReference>
<dbReference type="SUPFAM" id="SSF54680">
    <property type="entry name" value="Pyrimidine nucleoside phosphorylase C-terminal domain"/>
    <property type="match status" value="1"/>
</dbReference>
<dbReference type="GO" id="GO:0004645">
    <property type="term" value="F:1,4-alpha-oligoglucan phosphorylase activity"/>
    <property type="evidence" value="ECO:0007669"/>
    <property type="project" value="InterPro"/>
</dbReference>
<dbReference type="GO" id="GO:0006213">
    <property type="term" value="P:pyrimidine nucleoside metabolic process"/>
    <property type="evidence" value="ECO:0007669"/>
    <property type="project" value="InterPro"/>
</dbReference>
<dbReference type="Gene3D" id="3.40.1030.10">
    <property type="entry name" value="Nucleoside phosphorylase/phosphoribosyltransferase catalytic domain"/>
    <property type="match status" value="1"/>
</dbReference>
<dbReference type="Pfam" id="PF02885">
    <property type="entry name" value="Glycos_trans_3N"/>
    <property type="match status" value="1"/>
</dbReference>
<dbReference type="NCBIfam" id="TIGR02644">
    <property type="entry name" value="Y_phosphoryl"/>
    <property type="match status" value="1"/>
</dbReference>
<evidence type="ECO:0000256" key="11">
    <source>
        <dbReference type="ARBA" id="ARBA00048453"/>
    </source>
</evidence>
<dbReference type="RefSeq" id="WP_151866653.1">
    <property type="nucleotide sequence ID" value="NZ_WBZB01000043.1"/>
</dbReference>
<dbReference type="InterPro" id="IPR036320">
    <property type="entry name" value="Glycosyl_Trfase_fam3_N_dom_sf"/>
</dbReference>
<comment type="catalytic activity">
    <reaction evidence="11">
        <text>uridine + phosphate = alpha-D-ribose 1-phosphate + uracil</text>
        <dbReference type="Rhea" id="RHEA:24388"/>
        <dbReference type="ChEBI" id="CHEBI:16704"/>
        <dbReference type="ChEBI" id="CHEBI:17568"/>
        <dbReference type="ChEBI" id="CHEBI:43474"/>
        <dbReference type="ChEBI" id="CHEBI:57720"/>
        <dbReference type="EC" id="2.4.2.2"/>
    </reaction>
</comment>
<evidence type="ECO:0000313" key="15">
    <source>
        <dbReference type="Proteomes" id="UP000465601"/>
    </source>
</evidence>
<dbReference type="FunFam" id="3.40.1030.10:FF:000003">
    <property type="entry name" value="Pyrimidine-nucleoside phosphorylase"/>
    <property type="match status" value="1"/>
</dbReference>
<evidence type="ECO:0000256" key="10">
    <source>
        <dbReference type="ARBA" id="ARBA00022723"/>
    </source>
</evidence>
<dbReference type="InterPro" id="IPR035902">
    <property type="entry name" value="Nuc_phospho_transferase"/>
</dbReference>
<comment type="similarity">
    <text evidence="4">Belongs to the thymidine/pyrimidine-nucleoside phosphorylase family.</text>
</comment>
<dbReference type="InterPro" id="IPR000053">
    <property type="entry name" value="Thymidine/pyrmidine_PPase"/>
</dbReference>
<dbReference type="OrthoDB" id="9763887at2"/>
<comment type="function">
    <text evidence="3">Catalyzes phosphorolysis of the pyrimidine nucleosides uridine, thymidine and 2'-deoxyuridine with the formation of the corresponding pyrimidine base and ribose-1-phosphate.</text>
</comment>
<dbReference type="SUPFAM" id="SSF47648">
    <property type="entry name" value="Nucleoside phosphorylase/phosphoribosyltransferase N-terminal domain"/>
    <property type="match status" value="1"/>
</dbReference>
<comment type="catalytic activity">
    <reaction evidence="1">
        <text>2'-deoxyuridine + phosphate = 2-deoxy-alpha-D-ribose 1-phosphate + uracil</text>
        <dbReference type="Rhea" id="RHEA:22824"/>
        <dbReference type="ChEBI" id="CHEBI:16450"/>
        <dbReference type="ChEBI" id="CHEBI:17568"/>
        <dbReference type="ChEBI" id="CHEBI:43474"/>
        <dbReference type="ChEBI" id="CHEBI:57259"/>
        <dbReference type="EC" id="2.4.2.2"/>
    </reaction>
</comment>
<protein>
    <recommendedName>
        <fullName evidence="7">Pyrimidine-nucleoside phosphorylase</fullName>
        <ecNumber evidence="6">2.4.2.2</ecNumber>
    </recommendedName>
</protein>
<dbReference type="InterPro" id="IPR017872">
    <property type="entry name" value="Pyrmidine_PPase_CS"/>
</dbReference>
<evidence type="ECO:0000259" key="13">
    <source>
        <dbReference type="SMART" id="SM00941"/>
    </source>
</evidence>
<dbReference type="GO" id="GO:0005829">
    <property type="term" value="C:cytosol"/>
    <property type="evidence" value="ECO:0007669"/>
    <property type="project" value="TreeGrafter"/>
</dbReference>
<evidence type="ECO:0000313" key="14">
    <source>
        <dbReference type="EMBL" id="KAB3527371.1"/>
    </source>
</evidence>
<proteinExistence type="inferred from homology"/>
<evidence type="ECO:0000256" key="4">
    <source>
        <dbReference type="ARBA" id="ARBA00006915"/>
    </source>
</evidence>
<dbReference type="EC" id="2.4.2.2" evidence="6"/>
<dbReference type="Proteomes" id="UP000465601">
    <property type="component" value="Unassembled WGS sequence"/>
</dbReference>
<evidence type="ECO:0000256" key="12">
    <source>
        <dbReference type="ARBA" id="ARBA00048525"/>
    </source>
</evidence>
<dbReference type="Pfam" id="PF07831">
    <property type="entry name" value="PYNP_C"/>
    <property type="match status" value="1"/>
</dbReference>
<comment type="cofactor">
    <cofactor evidence="2">
        <name>K(+)</name>
        <dbReference type="ChEBI" id="CHEBI:29103"/>
    </cofactor>
</comment>
<dbReference type="NCBIfam" id="NF004747">
    <property type="entry name" value="PRK06078.1"/>
    <property type="match status" value="1"/>
</dbReference>
<evidence type="ECO:0000256" key="9">
    <source>
        <dbReference type="ARBA" id="ARBA00022679"/>
    </source>
</evidence>
<dbReference type="Pfam" id="PF00591">
    <property type="entry name" value="Glycos_transf_3"/>
    <property type="match status" value="1"/>
</dbReference>
<gene>
    <name evidence="14" type="ORF">F8153_12305</name>
</gene>
<keyword evidence="15" id="KW-1185">Reference proteome</keyword>
<name>A0A833HMG1_9FIRM</name>
<evidence type="ECO:0000256" key="5">
    <source>
        <dbReference type="ARBA" id="ARBA00011738"/>
    </source>
</evidence>
<feature type="domain" description="Pyrimidine nucleoside phosphorylase C-terminal" evidence="13">
    <location>
        <begin position="345"/>
        <end position="419"/>
    </location>
</feature>